<proteinExistence type="predicted"/>
<name>A0A0L0W0J0_9BASI</name>
<gene>
    <name evidence="1" type="ORF">PSTG_01660</name>
</gene>
<dbReference type="AlphaFoldDB" id="A0A0L0W0J0"/>
<organism evidence="1 2">
    <name type="scientific">Puccinia striiformis f. sp. tritici PST-78</name>
    <dbReference type="NCBI Taxonomy" id="1165861"/>
    <lineage>
        <taxon>Eukaryota</taxon>
        <taxon>Fungi</taxon>
        <taxon>Dikarya</taxon>
        <taxon>Basidiomycota</taxon>
        <taxon>Pucciniomycotina</taxon>
        <taxon>Pucciniomycetes</taxon>
        <taxon>Pucciniales</taxon>
        <taxon>Pucciniaceae</taxon>
        <taxon>Puccinia</taxon>
    </lineage>
</organism>
<dbReference type="EMBL" id="AJIL01000009">
    <property type="protein sequence ID" value="KNF05031.1"/>
    <property type="molecule type" value="Genomic_DNA"/>
</dbReference>
<keyword evidence="2" id="KW-1185">Reference proteome</keyword>
<sequence length="109" mass="12308">MTTKELTRCQARWAETMGCFDFDIIFRLGRESAEPDALSQHPDLAPDRADKLSFGQLLRPENITSETFAAVAEFDTWFEDDSIVLEDAENWFQVDIPGIDANKLAAIPI</sequence>
<comment type="caution">
    <text evidence="1">The sequence shown here is derived from an EMBL/GenBank/DDBJ whole genome shotgun (WGS) entry which is preliminary data.</text>
</comment>
<accession>A0A0L0W0J0</accession>
<dbReference type="Proteomes" id="UP000054564">
    <property type="component" value="Unassembled WGS sequence"/>
</dbReference>
<protein>
    <submittedName>
        <fullName evidence="1">Uncharacterized protein</fullName>
    </submittedName>
</protein>
<evidence type="ECO:0000313" key="1">
    <source>
        <dbReference type="EMBL" id="KNF05031.1"/>
    </source>
</evidence>
<reference evidence="2" key="1">
    <citation type="submission" date="2014-03" db="EMBL/GenBank/DDBJ databases">
        <title>The Genome Sequence of Puccinia striiformis f. sp. tritici PST-78.</title>
        <authorList>
            <consortium name="The Broad Institute Genome Sequencing Platform"/>
            <person name="Cuomo C."/>
            <person name="Hulbert S."/>
            <person name="Chen X."/>
            <person name="Walker B."/>
            <person name="Young S.K."/>
            <person name="Zeng Q."/>
            <person name="Gargeya S."/>
            <person name="Fitzgerald M."/>
            <person name="Haas B."/>
            <person name="Abouelleil A."/>
            <person name="Alvarado L."/>
            <person name="Arachchi H.M."/>
            <person name="Berlin A.M."/>
            <person name="Chapman S.B."/>
            <person name="Goldberg J."/>
            <person name="Griggs A."/>
            <person name="Gujja S."/>
            <person name="Hansen M."/>
            <person name="Howarth C."/>
            <person name="Imamovic A."/>
            <person name="Larimer J."/>
            <person name="McCowan C."/>
            <person name="Montmayeur A."/>
            <person name="Murphy C."/>
            <person name="Neiman D."/>
            <person name="Pearson M."/>
            <person name="Priest M."/>
            <person name="Roberts A."/>
            <person name="Saif S."/>
            <person name="Shea T."/>
            <person name="Sisk P."/>
            <person name="Sykes S."/>
            <person name="Wortman J."/>
            <person name="Nusbaum C."/>
            <person name="Birren B."/>
        </authorList>
    </citation>
    <scope>NUCLEOTIDE SEQUENCE [LARGE SCALE GENOMIC DNA]</scope>
    <source>
        <strain evidence="2">race PST-78</strain>
    </source>
</reference>
<dbReference type="OrthoDB" id="10500059at2759"/>
<dbReference type="STRING" id="1165861.A0A0L0W0J0"/>
<evidence type="ECO:0000313" key="2">
    <source>
        <dbReference type="Proteomes" id="UP000054564"/>
    </source>
</evidence>